<dbReference type="STRING" id="168384.SAMN05660368_03740"/>
<dbReference type="eggNOG" id="ENOG502ZCY7">
    <property type="taxonomic scope" value="Bacteria"/>
</dbReference>
<dbReference type="OrthoDB" id="2055766at2"/>
<comment type="caution">
    <text evidence="1">The sequence shown here is derived from an EMBL/GenBank/DDBJ whole genome shotgun (WGS) entry which is preliminary data.</text>
</comment>
<protein>
    <submittedName>
        <fullName evidence="1">Uncharacterized protein</fullName>
    </submittedName>
</protein>
<evidence type="ECO:0000313" key="1">
    <source>
        <dbReference type="EMBL" id="EET60412.1"/>
    </source>
</evidence>
<organism evidence="1 2">
    <name type="scientific">Marvinbryantia formatexigens DSM 14469</name>
    <dbReference type="NCBI Taxonomy" id="478749"/>
    <lineage>
        <taxon>Bacteria</taxon>
        <taxon>Bacillati</taxon>
        <taxon>Bacillota</taxon>
        <taxon>Clostridia</taxon>
        <taxon>Lachnospirales</taxon>
        <taxon>Lachnospiraceae</taxon>
        <taxon>Marvinbryantia</taxon>
    </lineage>
</organism>
<dbReference type="RefSeq" id="WP_006862393.1">
    <property type="nucleotide sequence ID" value="NZ_ACCL02000011.1"/>
</dbReference>
<dbReference type="AlphaFoldDB" id="C6LG48"/>
<proteinExistence type="predicted"/>
<dbReference type="EMBL" id="ACCL02000011">
    <property type="protein sequence ID" value="EET60412.1"/>
    <property type="molecule type" value="Genomic_DNA"/>
</dbReference>
<keyword evidence="2" id="KW-1185">Reference proteome</keyword>
<sequence>MSASELREIISECCSDQVFSYNGKPSGITAEVNNYIPVFHVWHGDKLKDFDDVDILMSEPFFSGKSLNELAGEIDFDSL</sequence>
<gene>
    <name evidence="1" type="ORF">BRYFOR_07608</name>
</gene>
<evidence type="ECO:0000313" key="2">
    <source>
        <dbReference type="Proteomes" id="UP000005561"/>
    </source>
</evidence>
<dbReference type="Proteomes" id="UP000005561">
    <property type="component" value="Unassembled WGS sequence"/>
</dbReference>
<accession>C6LG48</accession>
<reference evidence="1" key="1">
    <citation type="submission" date="2009-07" db="EMBL/GenBank/DDBJ databases">
        <authorList>
            <person name="Weinstock G."/>
            <person name="Sodergren E."/>
            <person name="Clifton S."/>
            <person name="Fulton L."/>
            <person name="Fulton B."/>
            <person name="Courtney L."/>
            <person name="Fronick C."/>
            <person name="Harrison M."/>
            <person name="Strong C."/>
            <person name="Farmer C."/>
            <person name="Delahaunty K."/>
            <person name="Markovic C."/>
            <person name="Hall O."/>
            <person name="Minx P."/>
            <person name="Tomlinson C."/>
            <person name="Mitreva M."/>
            <person name="Nelson J."/>
            <person name="Hou S."/>
            <person name="Wollam A."/>
            <person name="Pepin K.H."/>
            <person name="Johnson M."/>
            <person name="Bhonagiri V."/>
            <person name="Nash W.E."/>
            <person name="Warren W."/>
            <person name="Chinwalla A."/>
            <person name="Mardis E.R."/>
            <person name="Wilson R.K."/>
        </authorList>
    </citation>
    <scope>NUCLEOTIDE SEQUENCE [LARGE SCALE GENOMIC DNA]</scope>
    <source>
        <strain evidence="1">DSM 14469</strain>
    </source>
</reference>
<name>C6LG48_9FIRM</name>